<proteinExistence type="inferred from homology"/>
<keyword evidence="13" id="KW-0547">Nucleotide-binding</keyword>
<feature type="binding site" evidence="13">
    <location>
        <position position="276"/>
    </location>
    <ligand>
        <name>substrate</name>
    </ligand>
</feature>
<dbReference type="GO" id="GO:0019877">
    <property type="term" value="P:diaminopimelate biosynthetic process"/>
    <property type="evidence" value="ECO:0007669"/>
    <property type="project" value="UniProtKB-UniRule"/>
</dbReference>
<dbReference type="GO" id="GO:0009089">
    <property type="term" value="P:lysine biosynthetic process via diaminopimelate"/>
    <property type="evidence" value="ECO:0007669"/>
    <property type="project" value="UniProtKB-UniRule"/>
</dbReference>
<evidence type="ECO:0000256" key="13">
    <source>
        <dbReference type="PIRSR" id="PIRSR025648-1"/>
    </source>
</evidence>
<evidence type="ECO:0000256" key="11">
    <source>
        <dbReference type="ARBA" id="ARBA00052023"/>
    </source>
</evidence>
<dbReference type="Gene3D" id="3.30.360.10">
    <property type="entry name" value="Dihydrodipicolinate Reductase, domain 2"/>
    <property type="match status" value="1"/>
</dbReference>
<evidence type="ECO:0000256" key="5">
    <source>
        <dbReference type="ARBA" id="ARBA00021654"/>
    </source>
</evidence>
<dbReference type="CDD" id="cd02270">
    <property type="entry name" value="meso-DAPDH_N"/>
    <property type="match status" value="1"/>
</dbReference>
<evidence type="ECO:0000256" key="10">
    <source>
        <dbReference type="ARBA" id="ARBA00023154"/>
    </source>
</evidence>
<accession>A0A841R197</accession>
<dbReference type="GO" id="GO:0047850">
    <property type="term" value="F:diaminopimelate dehydrogenase activity"/>
    <property type="evidence" value="ECO:0007669"/>
    <property type="project" value="UniProtKB-UniRule"/>
</dbReference>
<evidence type="ECO:0000256" key="8">
    <source>
        <dbReference type="ARBA" id="ARBA00022915"/>
    </source>
</evidence>
<evidence type="ECO:0000256" key="6">
    <source>
        <dbReference type="ARBA" id="ARBA00022605"/>
    </source>
</evidence>
<keyword evidence="9 12" id="KW-0560">Oxidoreductase</keyword>
<protein>
    <recommendedName>
        <fullName evidence="5 12">Meso-diaminopimelate D-dehydrogenase</fullName>
        <shortName evidence="12">DAPDH</shortName>
        <shortName evidence="12">Meso-DAP dehydrogenase</shortName>
        <ecNumber evidence="4 12">1.4.1.16</ecNumber>
    </recommendedName>
</protein>
<evidence type="ECO:0000259" key="14">
    <source>
        <dbReference type="Pfam" id="PF16654"/>
    </source>
</evidence>
<evidence type="ECO:0000256" key="7">
    <source>
        <dbReference type="ARBA" id="ARBA00022857"/>
    </source>
</evidence>
<dbReference type="EMBL" id="JACHHI010000002">
    <property type="protein sequence ID" value="MBB6477566.1"/>
    <property type="molecule type" value="Genomic_DNA"/>
</dbReference>
<comment type="similarity">
    <text evidence="2 12">Belongs to the diaminopimelate dehydrogenase family.</text>
</comment>
<comment type="subunit">
    <text evidence="3 12">Homodimer.</text>
</comment>
<feature type="binding site" evidence="13">
    <location>
        <position position="173"/>
    </location>
    <ligand>
        <name>substrate</name>
    </ligand>
</feature>
<gene>
    <name evidence="15" type="ORF">HNR45_000596</name>
</gene>
<dbReference type="OrthoDB" id="9779394at2"/>
<dbReference type="GeneID" id="93485869"/>
<evidence type="ECO:0000256" key="4">
    <source>
        <dbReference type="ARBA" id="ARBA00012080"/>
    </source>
</evidence>
<keyword evidence="7 12" id="KW-0521">NADP</keyword>
<feature type="domain" description="Meso-diaminopimelate D-dehydrogenase C-terminal" evidence="14">
    <location>
        <begin position="122"/>
        <end position="274"/>
    </location>
</feature>
<keyword evidence="10 12" id="KW-0457">Lysine biosynthesis</keyword>
<keyword evidence="6 12" id="KW-0028">Amino-acid biosynthesis</keyword>
<dbReference type="Gene3D" id="3.40.50.720">
    <property type="entry name" value="NAD(P)-binding Rossmann-like Domain"/>
    <property type="match status" value="1"/>
</dbReference>
<feature type="binding site" evidence="13">
    <location>
        <begin position="92"/>
        <end position="94"/>
    </location>
    <ligand>
        <name>NADP(+)</name>
        <dbReference type="ChEBI" id="CHEBI:58349"/>
    </ligand>
</feature>
<dbReference type="Proteomes" id="UP000591941">
    <property type="component" value="Unassembled WGS sequence"/>
</dbReference>
<evidence type="ECO:0000256" key="9">
    <source>
        <dbReference type="ARBA" id="ARBA00023002"/>
    </source>
</evidence>
<comment type="function">
    <text evidence="12">Catalyzes the reversible NADPH-dependent reductive amination of L-2-amino-6-oxopimelate, the acyclic form of L-tetrahydrodipicolinate, to generate the meso compound, D,L-2,6-diaminopimelate.</text>
</comment>
<name>A0A841R197_9FIRM</name>
<dbReference type="Pfam" id="PF16654">
    <property type="entry name" value="DAPDH_C"/>
    <property type="match status" value="1"/>
</dbReference>
<feature type="binding site" evidence="13">
    <location>
        <begin position="37"/>
        <end position="39"/>
    </location>
    <ligand>
        <name>NADP(+)</name>
        <dbReference type="ChEBI" id="CHEBI:58349"/>
    </ligand>
</feature>
<dbReference type="SUPFAM" id="SSF51735">
    <property type="entry name" value="NAD(P)-binding Rossmann-fold domains"/>
    <property type="match status" value="1"/>
</dbReference>
<evidence type="ECO:0000256" key="1">
    <source>
        <dbReference type="ARBA" id="ARBA00004896"/>
    </source>
</evidence>
<dbReference type="PIRSF" id="PIRSF025648">
    <property type="entry name" value="DDH"/>
    <property type="match status" value="1"/>
</dbReference>
<evidence type="ECO:0000256" key="2">
    <source>
        <dbReference type="ARBA" id="ARBA00007442"/>
    </source>
</evidence>
<reference evidence="15 16" key="1">
    <citation type="submission" date="2020-08" db="EMBL/GenBank/DDBJ databases">
        <title>Genomic Encyclopedia of Type Strains, Phase IV (KMG-IV): sequencing the most valuable type-strain genomes for metagenomic binning, comparative biology and taxonomic classification.</title>
        <authorList>
            <person name="Goeker M."/>
        </authorList>
    </citation>
    <scope>NUCLEOTIDE SEQUENCE [LARGE SCALE GENOMIC DNA]</scope>
    <source>
        <strain evidence="15 16">DSM 21255</strain>
    </source>
</reference>
<keyword evidence="16" id="KW-1185">Reference proteome</keyword>
<dbReference type="EC" id="1.4.1.16" evidence="4 12"/>
<dbReference type="InterPro" id="IPR036291">
    <property type="entry name" value="NAD(P)-bd_dom_sf"/>
</dbReference>
<dbReference type="InterPro" id="IPR032094">
    <property type="entry name" value="Meso-DAP_DH_C"/>
</dbReference>
<comment type="pathway">
    <text evidence="1 12">Amino-acid biosynthesis; L-lysine biosynthesis via DAP pathway; DL-2,6-diaminopimelate from (S)-tetrahydrodipicolinate: step 1/1.</text>
</comment>
<organism evidence="15 16">
    <name type="scientific">Negativicoccus succinicivorans</name>
    <dbReference type="NCBI Taxonomy" id="620903"/>
    <lineage>
        <taxon>Bacteria</taxon>
        <taxon>Bacillati</taxon>
        <taxon>Bacillota</taxon>
        <taxon>Negativicutes</taxon>
        <taxon>Veillonellales</taxon>
        <taxon>Veillonellaceae</taxon>
        <taxon>Negativicoccus</taxon>
    </lineage>
</organism>
<comment type="caution">
    <text evidence="15">The sequence shown here is derived from an EMBL/GenBank/DDBJ whole genome shotgun (WGS) entry which is preliminary data.</text>
</comment>
<dbReference type="NCBIfam" id="TIGR01921">
    <property type="entry name" value="DAP-DH"/>
    <property type="match status" value="1"/>
</dbReference>
<dbReference type="GO" id="GO:0000166">
    <property type="term" value="F:nucleotide binding"/>
    <property type="evidence" value="ECO:0007669"/>
    <property type="project" value="UniProtKB-KW"/>
</dbReference>
<feature type="binding site" evidence="13">
    <location>
        <position position="249"/>
    </location>
    <ligand>
        <name>substrate</name>
    </ligand>
</feature>
<evidence type="ECO:0000256" key="12">
    <source>
        <dbReference type="PIRNR" id="PIRNR025648"/>
    </source>
</evidence>
<sequence>MTTTTTRVGIVGYGNIARGAEIALQAADDMELVAIFSRRSGITSASGTPVFTMDQIPSFQDKIDVMILCGGSANDLMEQGLEIGRYFHVIDSFDTHAKIEEHFTGMDRVAKAAGKVALISMGWDPGLFSLMRLLGEAALPHGKNYTFWGRGISQGHSNAIRRIAGVADAKQYTVPKEEYLERARNGEMSDFTAQESHLRECYVVLEDGADQARVENEIRHLKNYFEGYETEIHFISQEELDRDHAAMPHGGFVLRVGETQPQEAQVIEYNLRLASNPNFTSSVIVAYTRALMRMAAEGKNGCITIFDVPPAYLLAKSPEEIRHLL</sequence>
<dbReference type="AlphaFoldDB" id="A0A841R197"/>
<dbReference type="InterPro" id="IPR010190">
    <property type="entry name" value="Diaminopimelate_DH_Ddh"/>
</dbReference>
<evidence type="ECO:0000256" key="3">
    <source>
        <dbReference type="ARBA" id="ARBA00011738"/>
    </source>
</evidence>
<dbReference type="UniPathway" id="UPA00034">
    <property type="reaction ID" value="UER00026"/>
</dbReference>
<dbReference type="SUPFAM" id="SSF55347">
    <property type="entry name" value="Glyceraldehyde-3-phosphate dehydrogenase-like, C-terminal domain"/>
    <property type="match status" value="1"/>
</dbReference>
<evidence type="ECO:0000313" key="16">
    <source>
        <dbReference type="Proteomes" id="UP000591941"/>
    </source>
</evidence>
<evidence type="ECO:0000313" key="15">
    <source>
        <dbReference type="EMBL" id="MBB6477566.1"/>
    </source>
</evidence>
<feature type="binding site" evidence="13">
    <location>
        <position position="148"/>
    </location>
    <ligand>
        <name>substrate</name>
    </ligand>
</feature>
<feature type="binding site" evidence="13">
    <location>
        <position position="199"/>
    </location>
    <ligand>
        <name>substrate</name>
    </ligand>
</feature>
<dbReference type="RefSeq" id="WP_159823012.1">
    <property type="nucleotide sequence ID" value="NZ_CABWNB010000003.1"/>
</dbReference>
<feature type="binding site" evidence="13">
    <location>
        <begin position="69"/>
        <end position="72"/>
    </location>
    <ligand>
        <name>NADP(+)</name>
        <dbReference type="ChEBI" id="CHEBI:58349"/>
    </ligand>
</feature>
<keyword evidence="8 12" id="KW-0220">Diaminopimelate biosynthesis</keyword>
<comment type="catalytic activity">
    <reaction evidence="11 12">
        <text>meso-2,6-diaminopimelate + NADP(+) + H2O = (S)-2-amino-6-oxoheptanedioate + NH4(+) + NADPH + H(+)</text>
        <dbReference type="Rhea" id="RHEA:13561"/>
        <dbReference type="ChEBI" id="CHEBI:15377"/>
        <dbReference type="ChEBI" id="CHEBI:15378"/>
        <dbReference type="ChEBI" id="CHEBI:28938"/>
        <dbReference type="ChEBI" id="CHEBI:57783"/>
        <dbReference type="ChEBI" id="CHEBI:57791"/>
        <dbReference type="ChEBI" id="CHEBI:58349"/>
        <dbReference type="ChEBI" id="CHEBI:58556"/>
        <dbReference type="EC" id="1.4.1.16"/>
    </reaction>
</comment>
<feature type="binding site" evidence="13">
    <location>
        <begin position="13"/>
        <end position="16"/>
    </location>
    <ligand>
        <name>NADP(+)</name>
        <dbReference type="ChEBI" id="CHEBI:58349"/>
    </ligand>
</feature>